<evidence type="ECO:0000313" key="3">
    <source>
        <dbReference type="Proteomes" id="UP000774326"/>
    </source>
</evidence>
<sequence length="86" mass="9556">MELLRFRELPPLPCNDDPLMSNEGEVIGNSIKVSSFGDANGVIGFFVTPLIMIFGCCCLVMSLEESDLPKTLRFLSLFVNFQRNPA</sequence>
<comment type="caution">
    <text evidence="2">The sequence shown here is derived from an EMBL/GenBank/DDBJ whole genome shotgun (WGS) entry which is preliminary data.</text>
</comment>
<keyword evidence="1" id="KW-0472">Membrane</keyword>
<feature type="transmembrane region" description="Helical" evidence="1">
    <location>
        <begin position="42"/>
        <end position="63"/>
    </location>
</feature>
<keyword evidence="1" id="KW-0812">Transmembrane</keyword>
<gene>
    <name evidence="2" type="ORF">WICPIJ_003416</name>
</gene>
<dbReference type="Proteomes" id="UP000774326">
    <property type="component" value="Unassembled WGS sequence"/>
</dbReference>
<proteinExistence type="predicted"/>
<accession>A0A9P8Q7Z4</accession>
<name>A0A9P8Q7Z4_WICPI</name>
<organism evidence="2 3">
    <name type="scientific">Wickerhamomyces pijperi</name>
    <name type="common">Yeast</name>
    <name type="synonym">Pichia pijperi</name>
    <dbReference type="NCBI Taxonomy" id="599730"/>
    <lineage>
        <taxon>Eukaryota</taxon>
        <taxon>Fungi</taxon>
        <taxon>Dikarya</taxon>
        <taxon>Ascomycota</taxon>
        <taxon>Saccharomycotina</taxon>
        <taxon>Saccharomycetes</taxon>
        <taxon>Phaffomycetales</taxon>
        <taxon>Wickerhamomycetaceae</taxon>
        <taxon>Wickerhamomyces</taxon>
    </lineage>
</organism>
<dbReference type="AlphaFoldDB" id="A0A9P8Q7Z4"/>
<keyword evidence="3" id="KW-1185">Reference proteome</keyword>
<evidence type="ECO:0000313" key="2">
    <source>
        <dbReference type="EMBL" id="KAH3685616.1"/>
    </source>
</evidence>
<dbReference type="EMBL" id="JAEUBG010001863">
    <property type="protein sequence ID" value="KAH3685616.1"/>
    <property type="molecule type" value="Genomic_DNA"/>
</dbReference>
<protein>
    <submittedName>
        <fullName evidence="2">Uncharacterized protein</fullName>
    </submittedName>
</protein>
<keyword evidence="1" id="KW-1133">Transmembrane helix</keyword>
<evidence type="ECO:0000256" key="1">
    <source>
        <dbReference type="SAM" id="Phobius"/>
    </source>
</evidence>
<reference evidence="2" key="1">
    <citation type="journal article" date="2021" name="Open Biol.">
        <title>Shared evolutionary footprints suggest mitochondrial oxidative damage underlies multiple complex I losses in fungi.</title>
        <authorList>
            <person name="Schikora-Tamarit M.A."/>
            <person name="Marcet-Houben M."/>
            <person name="Nosek J."/>
            <person name="Gabaldon T."/>
        </authorList>
    </citation>
    <scope>NUCLEOTIDE SEQUENCE</scope>
    <source>
        <strain evidence="2">CBS2887</strain>
    </source>
</reference>
<reference evidence="2" key="2">
    <citation type="submission" date="2021-01" db="EMBL/GenBank/DDBJ databases">
        <authorList>
            <person name="Schikora-Tamarit M.A."/>
        </authorList>
    </citation>
    <scope>NUCLEOTIDE SEQUENCE</scope>
    <source>
        <strain evidence="2">CBS2887</strain>
    </source>
</reference>